<dbReference type="NCBIfam" id="NF033573">
    <property type="entry name" value="transpos_IS200"/>
    <property type="match status" value="1"/>
</dbReference>
<evidence type="ECO:0000313" key="2">
    <source>
        <dbReference type="EMBL" id="SHK74530.1"/>
    </source>
</evidence>
<dbReference type="SMART" id="SM01321">
    <property type="entry name" value="Y1_Tnp"/>
    <property type="match status" value="1"/>
</dbReference>
<dbReference type="GO" id="GO:0006313">
    <property type="term" value="P:DNA transposition"/>
    <property type="evidence" value="ECO:0007669"/>
    <property type="project" value="InterPro"/>
</dbReference>
<dbReference type="AlphaFoldDB" id="A0A1M6UZB6"/>
<dbReference type="Gene3D" id="3.30.70.1290">
    <property type="entry name" value="Transposase IS200-like"/>
    <property type="match status" value="1"/>
</dbReference>
<dbReference type="SUPFAM" id="SSF143422">
    <property type="entry name" value="Transposase IS200-like"/>
    <property type="match status" value="1"/>
</dbReference>
<dbReference type="GO" id="GO:0003677">
    <property type="term" value="F:DNA binding"/>
    <property type="evidence" value="ECO:0007669"/>
    <property type="project" value="InterPro"/>
</dbReference>
<reference evidence="2 3" key="1">
    <citation type="submission" date="2016-11" db="EMBL/GenBank/DDBJ databases">
        <authorList>
            <person name="Jaros S."/>
            <person name="Januszkiewicz K."/>
            <person name="Wedrychowicz H."/>
        </authorList>
    </citation>
    <scope>NUCLEOTIDE SEQUENCE [LARGE SCALE GENOMIC DNA]</scope>
    <source>
        <strain evidence="2 3">DSM 15480</strain>
    </source>
</reference>
<dbReference type="EMBL" id="FQZY01000081">
    <property type="protein sequence ID" value="SHK74530.1"/>
    <property type="molecule type" value="Genomic_DNA"/>
</dbReference>
<evidence type="ECO:0000259" key="1">
    <source>
        <dbReference type="SMART" id="SM01321"/>
    </source>
</evidence>
<dbReference type="Proteomes" id="UP000184301">
    <property type="component" value="Unassembled WGS sequence"/>
</dbReference>
<sequence length="142" mass="16788">MCYAMCMKENLIHSRTCVYNINYHVVWSVKYRRKILNTEVESFLKELVQEIAQDKGFIVHLFEIGEGDHVHCVVSAPPKLSVTDIVKYLKGITGRKLFEHFPQICQNFWKGQLWNHSYYVETIGSVSEENIRRYIEHQSKSY</sequence>
<dbReference type="PANTHER" id="PTHR33360:SF2">
    <property type="entry name" value="TRANSPOSASE FOR INSERTION SEQUENCE ELEMENT IS200"/>
    <property type="match status" value="1"/>
</dbReference>
<organism evidence="2 3">
    <name type="scientific">Hespellia stercorisuis DSM 15480</name>
    <dbReference type="NCBI Taxonomy" id="1121950"/>
    <lineage>
        <taxon>Bacteria</taxon>
        <taxon>Bacillati</taxon>
        <taxon>Bacillota</taxon>
        <taxon>Clostridia</taxon>
        <taxon>Lachnospirales</taxon>
        <taxon>Lachnospiraceae</taxon>
        <taxon>Hespellia</taxon>
    </lineage>
</organism>
<gene>
    <name evidence="2" type="ORF">SAMN02745243_03643</name>
</gene>
<accession>A0A1M6UZB6</accession>
<protein>
    <submittedName>
        <fullName evidence="2">Putative transposase</fullName>
    </submittedName>
</protein>
<dbReference type="Pfam" id="PF01797">
    <property type="entry name" value="Y1_Tnp"/>
    <property type="match status" value="1"/>
</dbReference>
<keyword evidence="3" id="KW-1185">Reference proteome</keyword>
<dbReference type="STRING" id="1121950.SAMN02745243_03643"/>
<dbReference type="InterPro" id="IPR002686">
    <property type="entry name" value="Transposase_17"/>
</dbReference>
<proteinExistence type="predicted"/>
<dbReference type="PANTHER" id="PTHR33360">
    <property type="entry name" value="TRANSPOSASE FOR INSERTION SEQUENCE ELEMENT IS200"/>
    <property type="match status" value="1"/>
</dbReference>
<dbReference type="GO" id="GO:0004803">
    <property type="term" value="F:transposase activity"/>
    <property type="evidence" value="ECO:0007669"/>
    <property type="project" value="InterPro"/>
</dbReference>
<name>A0A1M6UZB6_9FIRM</name>
<dbReference type="InterPro" id="IPR036515">
    <property type="entry name" value="Transposase_17_sf"/>
</dbReference>
<feature type="domain" description="Transposase IS200-like" evidence="1">
    <location>
        <begin position="18"/>
        <end position="138"/>
    </location>
</feature>
<evidence type="ECO:0000313" key="3">
    <source>
        <dbReference type="Proteomes" id="UP000184301"/>
    </source>
</evidence>